<dbReference type="EMBL" id="KB467909">
    <property type="protein sequence ID" value="PCH37006.1"/>
    <property type="molecule type" value="Genomic_DNA"/>
</dbReference>
<accession>A0A2H3J486</accession>
<dbReference type="OMA" id="PHTPWVQ"/>
<sequence>MPKLPRIPPPFQPTARYTEERKEAMDKAHEEDFLWPAERDLMHHIVTIHDAAFAWNDAERGRFRPEYFPPIEFPVIPHTPWVQRNIPIPPGIYNEVCALIKKKIAAGVYKPS</sequence>
<dbReference type="OrthoDB" id="5599163at2759"/>
<evidence type="ECO:0000313" key="3">
    <source>
        <dbReference type="Proteomes" id="UP000218811"/>
    </source>
</evidence>
<evidence type="ECO:0000313" key="2">
    <source>
        <dbReference type="EMBL" id="PCH37006.1"/>
    </source>
</evidence>
<feature type="region of interest" description="Disordered" evidence="1">
    <location>
        <begin position="1"/>
        <end position="23"/>
    </location>
</feature>
<evidence type="ECO:0000256" key="1">
    <source>
        <dbReference type="SAM" id="MobiDB-lite"/>
    </source>
</evidence>
<dbReference type="Proteomes" id="UP000218811">
    <property type="component" value="Unassembled WGS sequence"/>
</dbReference>
<keyword evidence="3" id="KW-1185">Reference proteome</keyword>
<feature type="compositionally biased region" description="Pro residues" evidence="1">
    <location>
        <begin position="1"/>
        <end position="12"/>
    </location>
</feature>
<dbReference type="AlphaFoldDB" id="A0A2H3J486"/>
<organism evidence="2 3">
    <name type="scientific">Wolfiporia cocos (strain MD-104)</name>
    <name type="common">Brown rot fungus</name>
    <dbReference type="NCBI Taxonomy" id="742152"/>
    <lineage>
        <taxon>Eukaryota</taxon>
        <taxon>Fungi</taxon>
        <taxon>Dikarya</taxon>
        <taxon>Basidiomycota</taxon>
        <taxon>Agaricomycotina</taxon>
        <taxon>Agaricomycetes</taxon>
        <taxon>Polyporales</taxon>
        <taxon>Phaeolaceae</taxon>
        <taxon>Wolfiporia</taxon>
    </lineage>
</organism>
<feature type="non-terminal residue" evidence="2">
    <location>
        <position position="112"/>
    </location>
</feature>
<dbReference type="STRING" id="742152.A0A2H3J486"/>
<proteinExistence type="predicted"/>
<name>A0A2H3J486_WOLCO</name>
<gene>
    <name evidence="2" type="ORF">WOLCODRAFT_30291</name>
</gene>
<reference evidence="2 3" key="1">
    <citation type="journal article" date="2012" name="Science">
        <title>The Paleozoic origin of enzymatic lignin decomposition reconstructed from 31 fungal genomes.</title>
        <authorList>
            <person name="Floudas D."/>
            <person name="Binder M."/>
            <person name="Riley R."/>
            <person name="Barry K."/>
            <person name="Blanchette R.A."/>
            <person name="Henrissat B."/>
            <person name="Martinez A.T."/>
            <person name="Otillar R."/>
            <person name="Spatafora J.W."/>
            <person name="Yadav J.S."/>
            <person name="Aerts A."/>
            <person name="Benoit I."/>
            <person name="Boyd A."/>
            <person name="Carlson A."/>
            <person name="Copeland A."/>
            <person name="Coutinho P.M."/>
            <person name="de Vries R.P."/>
            <person name="Ferreira P."/>
            <person name="Findley K."/>
            <person name="Foster B."/>
            <person name="Gaskell J."/>
            <person name="Glotzer D."/>
            <person name="Gorecki P."/>
            <person name="Heitman J."/>
            <person name="Hesse C."/>
            <person name="Hori C."/>
            <person name="Igarashi K."/>
            <person name="Jurgens J.A."/>
            <person name="Kallen N."/>
            <person name="Kersten P."/>
            <person name="Kohler A."/>
            <person name="Kuees U."/>
            <person name="Kumar T.K.A."/>
            <person name="Kuo A."/>
            <person name="LaButti K."/>
            <person name="Larrondo L.F."/>
            <person name="Lindquist E."/>
            <person name="Ling A."/>
            <person name="Lombard V."/>
            <person name="Lucas S."/>
            <person name="Lundell T."/>
            <person name="Martin R."/>
            <person name="McLaughlin D.J."/>
            <person name="Morgenstern I."/>
            <person name="Morin E."/>
            <person name="Murat C."/>
            <person name="Nagy L.G."/>
            <person name="Nolan M."/>
            <person name="Ohm R.A."/>
            <person name="Patyshakuliyeva A."/>
            <person name="Rokas A."/>
            <person name="Ruiz-Duenas F.J."/>
            <person name="Sabat G."/>
            <person name="Salamov A."/>
            <person name="Samejima M."/>
            <person name="Schmutz J."/>
            <person name="Slot J.C."/>
            <person name="St John F."/>
            <person name="Stenlid J."/>
            <person name="Sun H."/>
            <person name="Sun S."/>
            <person name="Syed K."/>
            <person name="Tsang A."/>
            <person name="Wiebenga A."/>
            <person name="Young D."/>
            <person name="Pisabarro A."/>
            <person name="Eastwood D.C."/>
            <person name="Martin F."/>
            <person name="Cullen D."/>
            <person name="Grigoriev I.V."/>
            <person name="Hibbett D.S."/>
        </authorList>
    </citation>
    <scope>NUCLEOTIDE SEQUENCE [LARGE SCALE GENOMIC DNA]</scope>
    <source>
        <strain evidence="2 3">MD-104</strain>
    </source>
</reference>
<protein>
    <submittedName>
        <fullName evidence="2">Uncharacterized protein</fullName>
    </submittedName>
</protein>